<dbReference type="PATRIC" id="fig|1461583.4.peg.1604"/>
<keyword evidence="6" id="KW-0472">Membrane</keyword>
<dbReference type="PANTHER" id="PTHR34820">
    <property type="entry name" value="INNER MEMBRANE PROTEIN YEBZ"/>
    <property type="match status" value="1"/>
</dbReference>
<dbReference type="InterPro" id="IPR014755">
    <property type="entry name" value="Cu-Rt/internalin_Ig-like"/>
</dbReference>
<feature type="transmembrane region" description="Helical" evidence="6">
    <location>
        <begin position="154"/>
        <end position="173"/>
    </location>
</feature>
<dbReference type="HOGENOM" id="CLU_087859_0_2_9"/>
<evidence type="ECO:0000259" key="8">
    <source>
        <dbReference type="Pfam" id="PF04234"/>
    </source>
</evidence>
<gene>
    <name evidence="9" type="ORF">BN1050_01668</name>
</gene>
<dbReference type="Pfam" id="PF04234">
    <property type="entry name" value="CopC"/>
    <property type="match status" value="1"/>
</dbReference>
<evidence type="ECO:0000256" key="2">
    <source>
        <dbReference type="ARBA" id="ARBA00022723"/>
    </source>
</evidence>
<dbReference type="InterPro" id="IPR007348">
    <property type="entry name" value="CopC_dom"/>
</dbReference>
<keyword evidence="2" id="KW-0479">Metal-binding</keyword>
<evidence type="ECO:0000256" key="7">
    <source>
        <dbReference type="SAM" id="SignalP"/>
    </source>
</evidence>
<dbReference type="Gene3D" id="2.60.40.1220">
    <property type="match status" value="1"/>
</dbReference>
<organism evidence="9">
    <name type="scientific">Metalysinibacillus saudimassiliensis</name>
    <dbReference type="NCBI Taxonomy" id="1461583"/>
    <lineage>
        <taxon>Bacteria</taxon>
        <taxon>Bacillati</taxon>
        <taxon>Bacillota</taxon>
        <taxon>Bacilli</taxon>
        <taxon>Bacillales</taxon>
        <taxon>Caryophanaceae</taxon>
        <taxon>Metalysinibacillus</taxon>
    </lineage>
</organism>
<keyword evidence="4" id="KW-0186">Copper</keyword>
<dbReference type="InterPro" id="IPR032694">
    <property type="entry name" value="CopC/D"/>
</dbReference>
<dbReference type="AlphaFoldDB" id="A0A078ME69"/>
<feature type="compositionally biased region" description="Basic and acidic residues" evidence="5">
    <location>
        <begin position="120"/>
        <end position="131"/>
    </location>
</feature>
<evidence type="ECO:0000256" key="4">
    <source>
        <dbReference type="ARBA" id="ARBA00023008"/>
    </source>
</evidence>
<dbReference type="GO" id="GO:0005507">
    <property type="term" value="F:copper ion binding"/>
    <property type="evidence" value="ECO:0007669"/>
    <property type="project" value="InterPro"/>
</dbReference>
<keyword evidence="6" id="KW-0812">Transmembrane</keyword>
<keyword evidence="3 7" id="KW-0732">Signal</keyword>
<protein>
    <recommendedName>
        <fullName evidence="8">CopC domain-containing protein</fullName>
    </recommendedName>
</protein>
<dbReference type="GO" id="GO:0030313">
    <property type="term" value="C:cell envelope"/>
    <property type="evidence" value="ECO:0007669"/>
    <property type="project" value="UniProtKB-SubCell"/>
</dbReference>
<evidence type="ECO:0000256" key="1">
    <source>
        <dbReference type="ARBA" id="ARBA00004196"/>
    </source>
</evidence>
<reference evidence="9" key="1">
    <citation type="submission" date="2014-07" db="EMBL/GenBank/DDBJ databases">
        <authorList>
            <person name="Urmite Genomes Urmite Genomes"/>
        </authorList>
    </citation>
    <scope>NUCLEOTIDE SEQUENCE</scope>
    <source>
        <strain evidence="9">13S34_air</strain>
    </source>
</reference>
<evidence type="ECO:0000256" key="6">
    <source>
        <dbReference type="SAM" id="Phobius"/>
    </source>
</evidence>
<dbReference type="GO" id="GO:0005886">
    <property type="term" value="C:plasma membrane"/>
    <property type="evidence" value="ECO:0007669"/>
    <property type="project" value="TreeGrafter"/>
</dbReference>
<dbReference type="EMBL" id="LN483075">
    <property type="protein sequence ID" value="CEA03732.1"/>
    <property type="molecule type" value="Genomic_DNA"/>
</dbReference>
<feature type="chain" id="PRO_5001742109" description="CopC domain-containing protein" evidence="7">
    <location>
        <begin position="22"/>
        <end position="177"/>
    </location>
</feature>
<dbReference type="GO" id="GO:0042597">
    <property type="term" value="C:periplasmic space"/>
    <property type="evidence" value="ECO:0007669"/>
    <property type="project" value="InterPro"/>
</dbReference>
<feature type="domain" description="CopC" evidence="8">
    <location>
        <begin position="22"/>
        <end position="112"/>
    </location>
</feature>
<dbReference type="SUPFAM" id="SSF81296">
    <property type="entry name" value="E set domains"/>
    <property type="match status" value="1"/>
</dbReference>
<name>A0A078ME69_9BACL</name>
<evidence type="ECO:0000313" key="9">
    <source>
        <dbReference type="EMBL" id="CEA03732.1"/>
    </source>
</evidence>
<keyword evidence="6" id="KW-1133">Transmembrane helix</keyword>
<evidence type="ECO:0000256" key="3">
    <source>
        <dbReference type="ARBA" id="ARBA00022729"/>
    </source>
</evidence>
<evidence type="ECO:0000256" key="5">
    <source>
        <dbReference type="SAM" id="MobiDB-lite"/>
    </source>
</evidence>
<feature type="region of interest" description="Disordered" evidence="5">
    <location>
        <begin position="120"/>
        <end position="148"/>
    </location>
</feature>
<proteinExistence type="predicted"/>
<feature type="signal peptide" evidence="7">
    <location>
        <begin position="1"/>
        <end position="21"/>
    </location>
</feature>
<dbReference type="GO" id="GO:0046688">
    <property type="term" value="P:response to copper ion"/>
    <property type="evidence" value="ECO:0007669"/>
    <property type="project" value="InterPro"/>
</dbReference>
<dbReference type="GO" id="GO:0006825">
    <property type="term" value="P:copper ion transport"/>
    <property type="evidence" value="ECO:0007669"/>
    <property type="project" value="InterPro"/>
</dbReference>
<accession>A0A078ME69</accession>
<comment type="subcellular location">
    <subcellularLocation>
        <location evidence="1">Cell envelope</location>
    </subcellularLocation>
</comment>
<sequence>MKKILALTFLLLATTWSTAFAHTHIASSTPADGDVITTPLQEITLTFEGKLEAGSTFTLKQDGQDVAVTTAVDDAVLTGTTTEPLANGAYDLHWNIIGADGHVIEGDIAFTVDAPVEKPAEEPIEQEKAEVTSEVQPTETVEAPQQEKAQASKAPLLIGGGLAIILLLAVVMMRRKK</sequence>
<dbReference type="InterPro" id="IPR014756">
    <property type="entry name" value="Ig_E-set"/>
</dbReference>
<dbReference type="PANTHER" id="PTHR34820:SF4">
    <property type="entry name" value="INNER MEMBRANE PROTEIN YEBZ"/>
    <property type="match status" value="1"/>
</dbReference>